<dbReference type="InterPro" id="IPR008936">
    <property type="entry name" value="Rho_GTPase_activation_prot"/>
</dbReference>
<feature type="region of interest" description="Disordered" evidence="2">
    <location>
        <begin position="388"/>
        <end position="498"/>
    </location>
</feature>
<evidence type="ECO:0000313" key="4">
    <source>
        <dbReference type="EMBL" id="CAI2184196.1"/>
    </source>
</evidence>
<dbReference type="PANTHER" id="PTHR15228">
    <property type="entry name" value="SPERMATHECAL PHYSIOLOGY VARIANT"/>
    <property type="match status" value="1"/>
</dbReference>
<accession>A0A9W4SWR7</accession>
<feature type="compositionally biased region" description="Low complexity" evidence="2">
    <location>
        <begin position="469"/>
        <end position="479"/>
    </location>
</feature>
<gene>
    <name evidence="4" type="ORF">FWILDA_LOCUS11459</name>
</gene>
<feature type="compositionally biased region" description="Basic and acidic residues" evidence="2">
    <location>
        <begin position="550"/>
        <end position="560"/>
    </location>
</feature>
<keyword evidence="5" id="KW-1185">Reference proteome</keyword>
<dbReference type="SMART" id="SM00324">
    <property type="entry name" value="RhoGAP"/>
    <property type="match status" value="1"/>
</dbReference>
<sequence>TNGIFGIRLSDGIEYASVPICMAGADGQQYVYGYIPTIVAKCGMYLKEKATTTEGIFRLSGSAKRIKELQTIFDSPPSYGKTLTWMGYSVHDAANILRRYLNHLPDPVIPQQWYDQFRAIHANNIDPQDRVKKYQELISMLPKENQHLLLYILDLLAVFSSKSEQNLMPSKNLASIFQPGILSHPAHDMAPEQYKLSQEVLEFLIDYQNFFLMSLPSLPNDGKEEKTMTSNNNEPQEGKELSRDTENYYRGIDGESGSISLQEPHDLNNLPVPQLSLRRSSLSLEHHRNKSVDSITMIPGSNNEQDTNEDLQLTKRVQGQDSLTRKITTDGLTRRRTLPSKKSKYGITRERTSSTIGGSNDKPNGNSQKQNLAQFASLINLPKENNNNYQQQQRTERKTSQSFRKKSSSKRTRNNRSGTNGNIEPVNTSINSSSSSLKGGPSSPKSPSTQTLNGKKKLVDVVSDEKENASITSSSSSFIAKRRKRSDKKGKGAQEVQGKKEKMTFLLELRRKMWFGGSNNSGDSSVSSFGSKNSNLSVGTVDGKNNGRKKTFEQLKDKLT</sequence>
<feature type="compositionally biased region" description="Basic residues" evidence="2">
    <location>
        <begin position="334"/>
        <end position="344"/>
    </location>
</feature>
<dbReference type="SUPFAM" id="SSF48350">
    <property type="entry name" value="GTPase activation domain, GAP"/>
    <property type="match status" value="1"/>
</dbReference>
<evidence type="ECO:0000259" key="3">
    <source>
        <dbReference type="PROSITE" id="PS50238"/>
    </source>
</evidence>
<comment type="caution">
    <text evidence="4">The sequence shown here is derived from an EMBL/GenBank/DDBJ whole genome shotgun (WGS) entry which is preliminary data.</text>
</comment>
<feature type="non-terminal residue" evidence="4">
    <location>
        <position position="560"/>
    </location>
</feature>
<feature type="domain" description="Rho-GAP" evidence="3">
    <location>
        <begin position="25"/>
        <end position="212"/>
    </location>
</feature>
<protein>
    <submittedName>
        <fullName evidence="4">11143_t:CDS:1</fullName>
    </submittedName>
</protein>
<feature type="compositionally biased region" description="Polar residues" evidence="2">
    <location>
        <begin position="353"/>
        <end position="368"/>
    </location>
</feature>
<dbReference type="OrthoDB" id="3196451at2759"/>
<dbReference type="GO" id="GO:0007165">
    <property type="term" value="P:signal transduction"/>
    <property type="evidence" value="ECO:0007669"/>
    <property type="project" value="InterPro"/>
</dbReference>
<feature type="region of interest" description="Disordered" evidence="2">
    <location>
        <begin position="285"/>
        <end position="368"/>
    </location>
</feature>
<evidence type="ECO:0000256" key="1">
    <source>
        <dbReference type="ARBA" id="ARBA00022468"/>
    </source>
</evidence>
<feature type="compositionally biased region" description="Low complexity" evidence="2">
    <location>
        <begin position="518"/>
        <end position="537"/>
    </location>
</feature>
<evidence type="ECO:0000313" key="5">
    <source>
        <dbReference type="Proteomes" id="UP001153678"/>
    </source>
</evidence>
<feature type="compositionally biased region" description="Basic and acidic residues" evidence="2">
    <location>
        <begin position="457"/>
        <end position="468"/>
    </location>
</feature>
<name>A0A9W4SWR7_9GLOM</name>
<dbReference type="Proteomes" id="UP001153678">
    <property type="component" value="Unassembled WGS sequence"/>
</dbReference>
<feature type="region of interest" description="Disordered" evidence="2">
    <location>
        <begin position="221"/>
        <end position="243"/>
    </location>
</feature>
<dbReference type="InterPro" id="IPR051025">
    <property type="entry name" value="RhoGAP"/>
</dbReference>
<dbReference type="GO" id="GO:0060237">
    <property type="term" value="P:regulation of fungal-type cell wall organization"/>
    <property type="evidence" value="ECO:0007669"/>
    <property type="project" value="TreeGrafter"/>
</dbReference>
<keyword evidence="1" id="KW-0343">GTPase activation</keyword>
<proteinExistence type="predicted"/>
<dbReference type="InterPro" id="IPR000198">
    <property type="entry name" value="RhoGAP_dom"/>
</dbReference>
<feature type="compositionally biased region" description="Basic and acidic residues" evidence="2">
    <location>
        <begin position="489"/>
        <end position="498"/>
    </location>
</feature>
<dbReference type="AlphaFoldDB" id="A0A9W4SWR7"/>
<dbReference type="EMBL" id="CAMKVN010003256">
    <property type="protein sequence ID" value="CAI2184196.1"/>
    <property type="molecule type" value="Genomic_DNA"/>
</dbReference>
<dbReference type="GO" id="GO:0005938">
    <property type="term" value="C:cell cortex"/>
    <property type="evidence" value="ECO:0007669"/>
    <property type="project" value="TreeGrafter"/>
</dbReference>
<dbReference type="Pfam" id="PF00620">
    <property type="entry name" value="RhoGAP"/>
    <property type="match status" value="1"/>
</dbReference>
<dbReference type="PANTHER" id="PTHR15228:SF25">
    <property type="entry name" value="F-BAR DOMAIN-CONTAINING PROTEIN"/>
    <property type="match status" value="1"/>
</dbReference>
<dbReference type="Gene3D" id="1.10.555.10">
    <property type="entry name" value="Rho GTPase activation protein"/>
    <property type="match status" value="1"/>
</dbReference>
<feature type="compositionally biased region" description="Low complexity" evidence="2">
    <location>
        <begin position="432"/>
        <end position="448"/>
    </location>
</feature>
<dbReference type="GO" id="GO:0005096">
    <property type="term" value="F:GTPase activator activity"/>
    <property type="evidence" value="ECO:0007669"/>
    <property type="project" value="UniProtKB-KW"/>
</dbReference>
<evidence type="ECO:0000256" key="2">
    <source>
        <dbReference type="SAM" id="MobiDB-lite"/>
    </source>
</evidence>
<feature type="region of interest" description="Disordered" evidence="2">
    <location>
        <begin position="518"/>
        <end position="560"/>
    </location>
</feature>
<organism evidence="4 5">
    <name type="scientific">Funneliformis geosporum</name>
    <dbReference type="NCBI Taxonomy" id="1117311"/>
    <lineage>
        <taxon>Eukaryota</taxon>
        <taxon>Fungi</taxon>
        <taxon>Fungi incertae sedis</taxon>
        <taxon>Mucoromycota</taxon>
        <taxon>Glomeromycotina</taxon>
        <taxon>Glomeromycetes</taxon>
        <taxon>Glomerales</taxon>
        <taxon>Glomeraceae</taxon>
        <taxon>Funneliformis</taxon>
    </lineage>
</organism>
<feature type="compositionally biased region" description="Basic residues" evidence="2">
    <location>
        <begin position="403"/>
        <end position="414"/>
    </location>
</feature>
<reference evidence="4" key="1">
    <citation type="submission" date="2022-08" db="EMBL/GenBank/DDBJ databases">
        <authorList>
            <person name="Kallberg Y."/>
            <person name="Tangrot J."/>
            <person name="Rosling A."/>
        </authorList>
    </citation>
    <scope>NUCLEOTIDE SEQUENCE</scope>
    <source>
        <strain evidence="4">Wild A</strain>
    </source>
</reference>
<dbReference type="PROSITE" id="PS50238">
    <property type="entry name" value="RHOGAP"/>
    <property type="match status" value="1"/>
</dbReference>